<comment type="caution">
    <text evidence="2">The sequence shown here is derived from an EMBL/GenBank/DDBJ whole genome shotgun (WGS) entry which is preliminary data.</text>
</comment>
<keyword evidence="3" id="KW-1185">Reference proteome</keyword>
<evidence type="ECO:0000313" key="2">
    <source>
        <dbReference type="EMBL" id="GAA2344840.1"/>
    </source>
</evidence>
<protein>
    <recommendedName>
        <fullName evidence="4">MFS transporter</fullName>
    </recommendedName>
</protein>
<dbReference type="InterPro" id="IPR036259">
    <property type="entry name" value="MFS_trans_sf"/>
</dbReference>
<evidence type="ECO:0000313" key="3">
    <source>
        <dbReference type="Proteomes" id="UP001501444"/>
    </source>
</evidence>
<accession>A0ABN3G6Y7</accession>
<dbReference type="EMBL" id="BAAARV010000024">
    <property type="protein sequence ID" value="GAA2344840.1"/>
    <property type="molecule type" value="Genomic_DNA"/>
</dbReference>
<name>A0ABN3G6Y7_9ACTN</name>
<keyword evidence="1" id="KW-0472">Membrane</keyword>
<dbReference type="Proteomes" id="UP001501444">
    <property type="component" value="Unassembled WGS sequence"/>
</dbReference>
<sequence>MSGLGISYMQDLLPHAPGRATTLFSNTFPAGQLMAGPLLGLAQQFSYRLAFGIGAAMCTTGLLILLLLRPKVRAAAVPAAVAA</sequence>
<dbReference type="SUPFAM" id="SSF103473">
    <property type="entry name" value="MFS general substrate transporter"/>
    <property type="match status" value="1"/>
</dbReference>
<evidence type="ECO:0008006" key="4">
    <source>
        <dbReference type="Google" id="ProtNLM"/>
    </source>
</evidence>
<evidence type="ECO:0000256" key="1">
    <source>
        <dbReference type="SAM" id="Phobius"/>
    </source>
</evidence>
<dbReference type="Gene3D" id="1.20.1250.20">
    <property type="entry name" value="MFS general substrate transporter like domains"/>
    <property type="match status" value="1"/>
</dbReference>
<gene>
    <name evidence="2" type="ORF">GCM10010170_030610</name>
</gene>
<keyword evidence="1" id="KW-1133">Transmembrane helix</keyword>
<organism evidence="2 3">
    <name type="scientific">Dactylosporangium salmoneum</name>
    <dbReference type="NCBI Taxonomy" id="53361"/>
    <lineage>
        <taxon>Bacteria</taxon>
        <taxon>Bacillati</taxon>
        <taxon>Actinomycetota</taxon>
        <taxon>Actinomycetes</taxon>
        <taxon>Micromonosporales</taxon>
        <taxon>Micromonosporaceae</taxon>
        <taxon>Dactylosporangium</taxon>
    </lineage>
</organism>
<keyword evidence="1" id="KW-0812">Transmembrane</keyword>
<feature type="transmembrane region" description="Helical" evidence="1">
    <location>
        <begin position="45"/>
        <end position="68"/>
    </location>
</feature>
<proteinExistence type="predicted"/>
<reference evidence="2 3" key="1">
    <citation type="journal article" date="2019" name="Int. J. Syst. Evol. Microbiol.">
        <title>The Global Catalogue of Microorganisms (GCM) 10K type strain sequencing project: providing services to taxonomists for standard genome sequencing and annotation.</title>
        <authorList>
            <consortium name="The Broad Institute Genomics Platform"/>
            <consortium name="The Broad Institute Genome Sequencing Center for Infectious Disease"/>
            <person name="Wu L."/>
            <person name="Ma J."/>
        </authorList>
    </citation>
    <scope>NUCLEOTIDE SEQUENCE [LARGE SCALE GENOMIC DNA]</scope>
    <source>
        <strain evidence="2 3">JCM 3272</strain>
    </source>
</reference>